<reference evidence="11" key="2">
    <citation type="submission" date="2018-10" db="UniProtKB">
        <authorList>
            <consortium name="EnsemblPlants"/>
        </authorList>
    </citation>
    <scope>IDENTIFICATION</scope>
</reference>
<organism evidence="11">
    <name type="scientific">Triticum aestivum</name>
    <name type="common">Wheat</name>
    <dbReference type="NCBI Taxonomy" id="4565"/>
    <lineage>
        <taxon>Eukaryota</taxon>
        <taxon>Viridiplantae</taxon>
        <taxon>Streptophyta</taxon>
        <taxon>Embryophyta</taxon>
        <taxon>Tracheophyta</taxon>
        <taxon>Spermatophyta</taxon>
        <taxon>Magnoliopsida</taxon>
        <taxon>Liliopsida</taxon>
        <taxon>Poales</taxon>
        <taxon>Poaceae</taxon>
        <taxon>BOP clade</taxon>
        <taxon>Pooideae</taxon>
        <taxon>Triticodae</taxon>
        <taxon>Triticeae</taxon>
        <taxon>Triticinae</taxon>
        <taxon>Triticum</taxon>
    </lineage>
</organism>
<dbReference type="Gramene" id="TraesSYM4A03G02071930.2">
    <property type="protein sequence ID" value="TraesSYM4A03G02071930.2"/>
    <property type="gene ID" value="TraesSYM4A03G02071930"/>
</dbReference>
<dbReference type="InterPro" id="IPR058763">
    <property type="entry name" value="RRM_RDR1/2-like"/>
</dbReference>
<dbReference type="Gramene" id="TraesPARA_EIv1.0_1283460.2">
    <property type="protein sequence ID" value="TraesPARA_EIv1.0_1283460.2.CDS"/>
    <property type="gene ID" value="TraesPARA_EIv1.0_1283460"/>
</dbReference>
<dbReference type="Gramene" id="TraesROB_scaffold_016924_01G000100.1">
    <property type="protein sequence ID" value="TraesROB_scaffold_016924_01G000100.1"/>
    <property type="gene ID" value="TraesROB_scaffold_016924_01G000100"/>
</dbReference>
<comment type="function">
    <text evidence="9">Probably involved in the RNA silencing pathway and required for the generation of small interfering RNAs (siRNAs).</text>
</comment>
<dbReference type="SUPFAM" id="SSF54928">
    <property type="entry name" value="RNA-binding domain, RBD"/>
    <property type="match status" value="1"/>
</dbReference>
<dbReference type="PROSITE" id="PS50102">
    <property type="entry name" value="RRM"/>
    <property type="match status" value="1"/>
</dbReference>
<dbReference type="Gramene" id="TraesLDM4A03G02044790.1">
    <property type="protein sequence ID" value="TraesLDM4A03G02044790.1"/>
    <property type="gene ID" value="TraesLDM4A03G02044790"/>
</dbReference>
<comment type="similarity">
    <text evidence="1 9">Belongs to the RdRP family.</text>
</comment>
<dbReference type="Gramene" id="TraesCAD_scaffold_054598_01G000100.1">
    <property type="protein sequence ID" value="TraesCAD_scaffold_054598_01G000100.1"/>
    <property type="gene ID" value="TraesCAD_scaffold_054598_01G000100"/>
</dbReference>
<dbReference type="Proteomes" id="UP000019116">
    <property type="component" value="Chromosome 4A"/>
</dbReference>
<keyword evidence="6 9" id="KW-0943">RNA-mediated gene silencing</keyword>
<dbReference type="GO" id="GO:0031047">
    <property type="term" value="P:regulatory ncRNA-mediated gene silencing"/>
    <property type="evidence" value="ECO:0007669"/>
    <property type="project" value="UniProtKB-KW"/>
</dbReference>
<dbReference type="Gramene" id="TraesNOR4A03G02072810.2">
    <property type="protein sequence ID" value="TraesNOR4A03G02072810.2"/>
    <property type="gene ID" value="TraesNOR4A03G02072810"/>
</dbReference>
<dbReference type="Gramene" id="TraesMAC4A03G02045710.1">
    <property type="protein sequence ID" value="TraesMAC4A03G02045710.1"/>
    <property type="gene ID" value="TraesMAC4A03G02045710"/>
</dbReference>
<evidence type="ECO:0000256" key="8">
    <source>
        <dbReference type="PROSITE-ProRule" id="PRU00176"/>
    </source>
</evidence>
<dbReference type="Gramene" id="TraesLAC4A03G01999730.1">
    <property type="protein sequence ID" value="TraesLAC4A03G01999730.1"/>
    <property type="gene ID" value="TraesLAC4A03G01999730"/>
</dbReference>
<dbReference type="InterPro" id="IPR057596">
    <property type="entry name" value="RDRP_core"/>
</dbReference>
<evidence type="ECO:0000313" key="12">
    <source>
        <dbReference type="Proteomes" id="UP000019116"/>
    </source>
</evidence>
<dbReference type="Pfam" id="PF05183">
    <property type="entry name" value="RdRP"/>
    <property type="match status" value="1"/>
</dbReference>
<dbReference type="EnsemblPlants" id="TraesCS4A02G119800.1">
    <property type="protein sequence ID" value="TraesCS4A02G119800.1"/>
    <property type="gene ID" value="TraesCS4A02G119800"/>
</dbReference>
<gene>
    <name evidence="11" type="primary">LOC123085656</name>
</gene>
<sequence>MATALSAPVSTATVRVFNIPPSAVAKELLAFFNSAVVAAGEAYACEIAAARRGWLSRGNGSVQFDSTATATLAAELVSSGRLPRFLGSLLSVSPAPSDLLPRAPDLSLRVADARLLVGNRVAEREFEAADSWDSVRVEVIPGKRRIDLYLNHDSKMYKLEVFFEDIRNCYQCSFDGAGAILLQLMYAPRIYTTISGPAVYSRFSDDRFHACKEDVKFTWVRALDFTPNHSFGKCSTIALVLDEGAPVSFILNSLPFSGELGELVISSMEFFGPSSKVVPLVDCPSGCSVSYEVLFRLNSLVHMGKIVAKHVNADLFKALEEIPVHISRRIFEKMSKLEFTCYGPLQFIQQEAQSRNRSHNALLSSKTEGEGKLMMCYRIHITPSKIYCLGPEEEVSNYVVKHHKQYASDFARVTFVDEDWSKLFPDAISARTGRGFFSQPLKTGLYYRILSILKEGFCIGPKKYEFLAFSASQLRGSSVWMFASNDSLKAEDIRRWMGNFEEIRSVSKCAARMGQLFSSSRQTLEILPRDVEEIPDIEVTTDGTKYIFSDGIGKISERFAKEMACRIGLDYTNPPSAFQIRYGGYKGVVAVDPDSFRNLSLRPSMKKFESKSRMFNITSTSKSQPCYMNREIISLLSTLGIRDEIFELMQQDDMRELDEMLTNREAALSVLGKIGSAETKTASKILLQGYEPSLEPYLLMILKAHQDNRLTDIRTRCKIHVPKGRVLIGCLDETGELEYGQVYIRISKNSKEQKDNCQPYFSEDNGTEKTAVVVGRVAVSKNPCLHPGDIRVLEAVYDHGLYAKNLVDCVVFPQRGERPHPNECSGGDLDGDLYFITWDEKLIPEKVDSPMDYTAARPRIMDHVVTLEEIQKYFVDYMINDSLGAISTAHLVHADRHPMKARSPECLQLAALHSMAVDFAKSGAPAEMPRSLRPKEYPDFMERWDKPTYISDGALGKLYRAAASRMQSAPATSSSAQPSPAFDPDLEVPGFEEFLASAEECYDLYVEKLSTLMVYYGTEHEDEILTGNIRNRLLYLKKDNKRYFEMKDRIIDSVEGLHKEVRGWFMSCPKAEAARRASAWYRVTYHPDHRRPGKKQFWSFPWIVCDELLKIKESNKRRRQQVDDAAA</sequence>
<dbReference type="OrthoDB" id="6513042at2759"/>
<accession>A0A3B6HU92</accession>
<dbReference type="SMR" id="A0A3B6HU92"/>
<dbReference type="Gramene" id="TraesCLE_scaffold_067897_01G000300.1">
    <property type="protein sequence ID" value="TraesCLE_scaffold_067897_01G000300.1"/>
    <property type="gene ID" value="TraesCLE_scaffold_067897_01G000300"/>
</dbReference>
<dbReference type="AlphaFoldDB" id="A0A3B6HU92"/>
<dbReference type="Gramene" id="TraesSTA4A03G02042050.1">
    <property type="protein sequence ID" value="TraesSTA4A03G02042050.1"/>
    <property type="gene ID" value="TraesSTA4A03G02042050"/>
</dbReference>
<dbReference type="Gramene" id="TraesJAG4A03G02053140.2">
    <property type="protein sequence ID" value="TraesJAG4A03G02053140.2"/>
    <property type="gene ID" value="TraesJAG4A03G02053140"/>
</dbReference>
<dbReference type="InterPro" id="IPR058751">
    <property type="entry name" value="RDRP_helical"/>
</dbReference>
<dbReference type="Gramene" id="TraesCS4A03G0246100.2">
    <property type="protein sequence ID" value="TraesCS4A03G0246100.2.CDS"/>
    <property type="gene ID" value="TraesCS4A03G0246100"/>
</dbReference>
<proteinExistence type="inferred from homology"/>
<evidence type="ECO:0000256" key="6">
    <source>
        <dbReference type="ARBA" id="ARBA00023158"/>
    </source>
</evidence>
<dbReference type="RefSeq" id="XP_044363262.1">
    <property type="nucleotide sequence ID" value="XM_044507327.1"/>
</dbReference>
<reference evidence="11" key="1">
    <citation type="submission" date="2018-08" db="EMBL/GenBank/DDBJ databases">
        <authorList>
            <person name="Rossello M."/>
        </authorList>
    </citation>
    <scope>NUCLEOTIDE SEQUENCE [LARGE SCALE GENOMIC DNA]</scope>
    <source>
        <strain evidence="11">cv. Chinese Spring</strain>
    </source>
</reference>
<dbReference type="PANTHER" id="PTHR23079">
    <property type="entry name" value="RNA-DEPENDENT RNA POLYMERASE"/>
    <property type="match status" value="1"/>
</dbReference>
<dbReference type="GO" id="GO:0003723">
    <property type="term" value="F:RNA binding"/>
    <property type="evidence" value="ECO:0007669"/>
    <property type="project" value="UniProtKB-UniRule"/>
</dbReference>
<dbReference type="Pfam" id="PF26252">
    <property type="entry name" value="RdRP_helical"/>
    <property type="match status" value="1"/>
</dbReference>
<evidence type="ECO:0000256" key="9">
    <source>
        <dbReference type="RuleBase" id="RU363098"/>
    </source>
</evidence>
<keyword evidence="4 9" id="KW-0548">Nucleotidyltransferase</keyword>
<feature type="domain" description="RRM" evidence="10">
    <location>
        <begin position="12"/>
        <end position="97"/>
    </location>
</feature>
<dbReference type="Gramene" id="TraesWEE_scaffold_064310_01G000100.1">
    <property type="protein sequence ID" value="TraesWEE_scaffold_064310_01G000100.1"/>
    <property type="gene ID" value="TraesWEE_scaffold_064310_01G000100"/>
</dbReference>
<evidence type="ECO:0000256" key="3">
    <source>
        <dbReference type="ARBA" id="ARBA00022679"/>
    </source>
</evidence>
<dbReference type="InterPro" id="IPR058752">
    <property type="entry name" value="RDRP_C_head"/>
</dbReference>
<dbReference type="Pfam" id="PF26250">
    <property type="entry name" value="RRM_RdRP1_2"/>
    <property type="match status" value="1"/>
</dbReference>
<dbReference type="Gramene" id="TraesCS4A02G119800.1">
    <property type="protein sequence ID" value="TraesCS4A02G119800.1"/>
    <property type="gene ID" value="TraesCS4A02G119800"/>
</dbReference>
<evidence type="ECO:0000313" key="11">
    <source>
        <dbReference type="EnsemblPlants" id="TraesCS4A02G119800.1"/>
    </source>
</evidence>
<dbReference type="Pfam" id="PF24823">
    <property type="entry name" value="PH_RDR2"/>
    <property type="match status" value="1"/>
</dbReference>
<keyword evidence="2 9" id="KW-0696">RNA-directed RNA polymerase</keyword>
<dbReference type="Gramene" id="TraesARI4A03G02081810.2">
    <property type="protein sequence ID" value="TraesARI4A03G02081810.2"/>
    <property type="gene ID" value="TraesARI4A03G02081810"/>
</dbReference>
<evidence type="ECO:0000256" key="2">
    <source>
        <dbReference type="ARBA" id="ARBA00022484"/>
    </source>
</evidence>
<dbReference type="GO" id="GO:0003968">
    <property type="term" value="F:RNA-directed RNA polymerase activity"/>
    <property type="evidence" value="ECO:0007669"/>
    <property type="project" value="UniProtKB-KW"/>
</dbReference>
<keyword evidence="3 9" id="KW-0808">Transferase</keyword>
<dbReference type="GeneID" id="123085656"/>
<dbReference type="PaxDb" id="4565-Traes_4AS_8D6311711.1"/>
<dbReference type="EC" id="2.7.7.48" evidence="9"/>
<dbReference type="OMA" id="CRQHANI"/>
<keyword evidence="5 8" id="KW-0694">RNA-binding</keyword>
<evidence type="ECO:0000256" key="4">
    <source>
        <dbReference type="ARBA" id="ARBA00022695"/>
    </source>
</evidence>
<evidence type="ECO:0000256" key="5">
    <source>
        <dbReference type="ARBA" id="ARBA00022884"/>
    </source>
</evidence>
<evidence type="ECO:0000256" key="1">
    <source>
        <dbReference type="ARBA" id="ARBA00005762"/>
    </source>
</evidence>
<comment type="catalytic activity">
    <reaction evidence="7 9">
        <text>RNA(n) + a ribonucleoside 5'-triphosphate = RNA(n+1) + diphosphate</text>
        <dbReference type="Rhea" id="RHEA:21248"/>
        <dbReference type="Rhea" id="RHEA-COMP:14527"/>
        <dbReference type="Rhea" id="RHEA-COMP:17342"/>
        <dbReference type="ChEBI" id="CHEBI:33019"/>
        <dbReference type="ChEBI" id="CHEBI:61557"/>
        <dbReference type="ChEBI" id="CHEBI:140395"/>
        <dbReference type="EC" id="2.7.7.48"/>
    </reaction>
</comment>
<dbReference type="PANTHER" id="PTHR23079:SF5">
    <property type="entry name" value="RNA-DEPENDENT RNA POLYMERASE 2"/>
    <property type="match status" value="1"/>
</dbReference>
<dbReference type="Gramene" id="TraesJUL4A03G02064910.2">
    <property type="protein sequence ID" value="TraesJUL4A03G02064910.2"/>
    <property type="gene ID" value="TraesJUL4A03G02064910"/>
</dbReference>
<evidence type="ECO:0000259" key="10">
    <source>
        <dbReference type="PROSITE" id="PS50102"/>
    </source>
</evidence>
<keyword evidence="12" id="KW-1185">Reference proteome</keyword>
<dbReference type="InterPro" id="IPR000504">
    <property type="entry name" value="RRM_dom"/>
</dbReference>
<evidence type="ECO:0000256" key="7">
    <source>
        <dbReference type="ARBA" id="ARBA00048744"/>
    </source>
</evidence>
<dbReference type="InterPro" id="IPR007855">
    <property type="entry name" value="RDRP"/>
</dbReference>
<dbReference type="InterPro" id="IPR035979">
    <property type="entry name" value="RBD_domain_sf"/>
</dbReference>
<name>A0A3B6HU92_WHEAT</name>
<protein>
    <recommendedName>
        <fullName evidence="9">RNA-dependent RNA polymerase</fullName>
        <ecNumber evidence="9">2.7.7.48</ecNumber>
    </recommendedName>
</protein>
<dbReference type="KEGG" id="taes:123085656"/>
<dbReference type="InterPro" id="IPR057590">
    <property type="entry name" value="PH_RDR1/2-like"/>
</dbReference>
<dbReference type="Gramene" id="TraesNORUn03G04648850.1">
    <property type="protein sequence ID" value="TraesNORUn03G04648850.1"/>
    <property type="gene ID" value="TraesNORUn03G04648850"/>
</dbReference>
<dbReference type="Pfam" id="PF26253">
    <property type="entry name" value="RdRP_head"/>
    <property type="match status" value="1"/>
</dbReference>